<name>A0A3E1NMA9_9BACT</name>
<dbReference type="EMBL" id="QTJU01000002">
    <property type="protein sequence ID" value="RFM29070.1"/>
    <property type="molecule type" value="Genomic_DNA"/>
</dbReference>
<sequence>MLVVCTSIEPSQKQKQLLGKYANRAFHLTIGKKYLVFALTIASENVHYVQILTDYGHLVSVPFFLFSFLDSRVSRYWEMRTFEDGVVTFWPPSFYTEFYHDDLFEEIDSVVQDFTQVRIRLEREFEVS</sequence>
<dbReference type="OrthoDB" id="1271907at2"/>
<comment type="caution">
    <text evidence="1">The sequence shown here is derived from an EMBL/GenBank/DDBJ whole genome shotgun (WGS) entry which is preliminary data.</text>
</comment>
<reference evidence="1 2" key="1">
    <citation type="submission" date="2018-08" db="EMBL/GenBank/DDBJ databases">
        <title>Chitinophagaceae sp. K23C18032701, a novel bacterium isolated from forest soil.</title>
        <authorList>
            <person name="Wang C."/>
        </authorList>
    </citation>
    <scope>NUCLEOTIDE SEQUENCE [LARGE SCALE GENOMIC DNA]</scope>
    <source>
        <strain evidence="1 2">K23C18032701</strain>
    </source>
</reference>
<dbReference type="RefSeq" id="WP_116847055.1">
    <property type="nucleotide sequence ID" value="NZ_QTJU01000002.1"/>
</dbReference>
<dbReference type="AlphaFoldDB" id="A0A3E1NMA9"/>
<keyword evidence="2" id="KW-1185">Reference proteome</keyword>
<organism evidence="1 2">
    <name type="scientific">Deminuibacter soli</name>
    <dbReference type="NCBI Taxonomy" id="2291815"/>
    <lineage>
        <taxon>Bacteria</taxon>
        <taxon>Pseudomonadati</taxon>
        <taxon>Bacteroidota</taxon>
        <taxon>Chitinophagia</taxon>
        <taxon>Chitinophagales</taxon>
        <taxon>Chitinophagaceae</taxon>
        <taxon>Deminuibacter</taxon>
    </lineage>
</organism>
<protein>
    <submittedName>
        <fullName evidence="1">Uncharacterized protein</fullName>
    </submittedName>
</protein>
<evidence type="ECO:0000313" key="2">
    <source>
        <dbReference type="Proteomes" id="UP000261284"/>
    </source>
</evidence>
<gene>
    <name evidence="1" type="ORF">DXN05_09945</name>
</gene>
<evidence type="ECO:0000313" key="1">
    <source>
        <dbReference type="EMBL" id="RFM29070.1"/>
    </source>
</evidence>
<accession>A0A3E1NMA9</accession>
<dbReference type="Proteomes" id="UP000261284">
    <property type="component" value="Unassembled WGS sequence"/>
</dbReference>
<proteinExistence type="predicted"/>